<reference evidence="3 5" key="3">
    <citation type="submission" date="2024-06" db="EMBL/GenBank/DDBJ databases">
        <title>Halorubrum miltondacostae sp. nov., a potential PHA producer isolated from an inland solar saltern in Rio Maior, Portugal.</title>
        <authorList>
            <person name="Albuquerque L."/>
            <person name="Viver T."/>
            <person name="Barroso C."/>
            <person name="Claudino R."/>
            <person name="Galvan M."/>
            <person name="Simoes G."/>
            <person name="Lobo Da Cunha A."/>
            <person name="Egas C."/>
        </authorList>
    </citation>
    <scope>NUCLEOTIDE SEQUENCE [LARGE SCALE GENOMIC DNA]</scope>
    <source>
        <strain evidence="3 5">DSM 18646</strain>
    </source>
</reference>
<reference evidence="2" key="2">
    <citation type="submission" date="2023-12" db="EMBL/GenBank/DDBJ databases">
        <authorList>
            <person name="Sun Q."/>
            <person name="Inoue M."/>
        </authorList>
    </citation>
    <scope>NUCLEOTIDE SEQUENCE</scope>
    <source>
        <strain evidence="2">JCM 14265</strain>
    </source>
</reference>
<protein>
    <submittedName>
        <fullName evidence="2">Uncharacterized protein</fullName>
    </submittedName>
</protein>
<sequence>MAEPDPEELVRLVEAFPGGAPEADAGPLATADAERGDAGGRTADGRTDASDAARVDDLLDGAYGALTREWLPELRRRVAAHADGDCLRERVLEHVEAVPSFRLSDGPTILTERREALAEAAALRDDVREIAEWYGTLRSRLEGDRASLTRGERLLHDFGYALAYGLFLGASSPGAVVRRLRLAYRLVGVDIDDTASEAGVERTTFTCPYRNVAAGTRGDRWVCHEKLDRVDDGYVSYLAERGIAYQRPRGCPGTEQCQSTVARDGPEQWWPKTPPAAVGADR</sequence>
<dbReference type="AlphaFoldDB" id="A0AAV3SLL5"/>
<dbReference type="RefSeq" id="WP_343775325.1">
    <property type="nucleotide sequence ID" value="NZ_BAAADQ010000001.1"/>
</dbReference>
<comment type="caution">
    <text evidence="2">The sequence shown here is derived from an EMBL/GenBank/DDBJ whole genome shotgun (WGS) entry which is preliminary data.</text>
</comment>
<dbReference type="Proteomes" id="UP001501425">
    <property type="component" value="Unassembled WGS sequence"/>
</dbReference>
<evidence type="ECO:0000256" key="1">
    <source>
        <dbReference type="SAM" id="MobiDB-lite"/>
    </source>
</evidence>
<feature type="compositionally biased region" description="Basic and acidic residues" evidence="1">
    <location>
        <begin position="32"/>
        <end position="49"/>
    </location>
</feature>
<proteinExistence type="predicted"/>
<dbReference type="EMBL" id="JBEDNW010000001">
    <property type="protein sequence ID" value="MEZ3166261.1"/>
    <property type="molecule type" value="Genomic_DNA"/>
</dbReference>
<accession>A0AAV3SLL5</accession>
<feature type="region of interest" description="Disordered" evidence="1">
    <location>
        <begin position="256"/>
        <end position="282"/>
    </location>
</feature>
<reference evidence="2" key="1">
    <citation type="journal article" date="2014" name="Int. J. Syst. Evol. Microbiol.">
        <title>Complete genome sequence of Corynebacterium casei LMG S-19264T (=DSM 44701T), isolated from a smear-ripened cheese.</title>
        <authorList>
            <consortium name="US DOE Joint Genome Institute (JGI-PGF)"/>
            <person name="Walter F."/>
            <person name="Albersmeier A."/>
            <person name="Kalinowski J."/>
            <person name="Ruckert C."/>
        </authorList>
    </citation>
    <scope>NUCLEOTIDE SEQUENCE</scope>
    <source>
        <strain evidence="2">JCM 14265</strain>
    </source>
</reference>
<dbReference type="EMBL" id="BAAADQ010000001">
    <property type="protein sequence ID" value="GAA0529693.1"/>
    <property type="molecule type" value="Genomic_DNA"/>
</dbReference>
<feature type="region of interest" description="Disordered" evidence="1">
    <location>
        <begin position="14"/>
        <end position="49"/>
    </location>
</feature>
<evidence type="ECO:0000313" key="2">
    <source>
        <dbReference type="EMBL" id="GAA0529693.1"/>
    </source>
</evidence>
<gene>
    <name evidence="3" type="ORF">ABNG02_02825</name>
    <name evidence="2" type="ORF">GCM10008994_00270</name>
</gene>
<evidence type="ECO:0000313" key="5">
    <source>
        <dbReference type="Proteomes" id="UP001567571"/>
    </source>
</evidence>
<evidence type="ECO:0000313" key="3">
    <source>
        <dbReference type="EMBL" id="MEZ3166261.1"/>
    </source>
</evidence>
<dbReference type="Proteomes" id="UP001567571">
    <property type="component" value="Unassembled WGS sequence"/>
</dbReference>
<organism evidence="2 4">
    <name type="scientific">Halorubrum ejinorense</name>
    <dbReference type="NCBI Taxonomy" id="425309"/>
    <lineage>
        <taxon>Archaea</taxon>
        <taxon>Methanobacteriati</taxon>
        <taxon>Methanobacteriota</taxon>
        <taxon>Stenosarchaea group</taxon>
        <taxon>Halobacteria</taxon>
        <taxon>Halobacteriales</taxon>
        <taxon>Haloferacaceae</taxon>
        <taxon>Halorubrum</taxon>
    </lineage>
</organism>
<evidence type="ECO:0000313" key="4">
    <source>
        <dbReference type="Proteomes" id="UP001501425"/>
    </source>
</evidence>
<name>A0AAV3SLL5_9EURY</name>
<keyword evidence="5" id="KW-1185">Reference proteome</keyword>